<dbReference type="EMBL" id="MN740803">
    <property type="protein sequence ID" value="QHS82576.1"/>
    <property type="molecule type" value="Genomic_DNA"/>
</dbReference>
<dbReference type="AlphaFoldDB" id="A0A6C0ASM6"/>
<dbReference type="InterPro" id="IPR021838">
    <property type="entry name" value="DUF3431"/>
</dbReference>
<protein>
    <submittedName>
        <fullName evidence="1">Uncharacterized protein</fullName>
    </submittedName>
</protein>
<dbReference type="PANTHER" id="PTHR37490:SF1">
    <property type="entry name" value="GLYCOSYLTRANSFERASE 2-LIKE DOMAIN-CONTAINING PROTEIN"/>
    <property type="match status" value="1"/>
</dbReference>
<dbReference type="Pfam" id="PF11913">
    <property type="entry name" value="DUF3431"/>
    <property type="match status" value="1"/>
</dbReference>
<dbReference type="PANTHER" id="PTHR37490">
    <property type="entry name" value="EXPRESSED PROTEIN"/>
    <property type="match status" value="1"/>
</dbReference>
<proteinExistence type="predicted"/>
<name>A0A6C0ASM6_9ZZZZ</name>
<organism evidence="1">
    <name type="scientific">viral metagenome</name>
    <dbReference type="NCBI Taxonomy" id="1070528"/>
    <lineage>
        <taxon>unclassified sequences</taxon>
        <taxon>metagenomes</taxon>
        <taxon>organismal metagenomes</taxon>
    </lineage>
</organism>
<reference evidence="1" key="1">
    <citation type="journal article" date="2020" name="Nature">
        <title>Giant virus diversity and host interactions through global metagenomics.</title>
        <authorList>
            <person name="Schulz F."/>
            <person name="Roux S."/>
            <person name="Paez-Espino D."/>
            <person name="Jungbluth S."/>
            <person name="Walsh D.A."/>
            <person name="Denef V.J."/>
            <person name="McMahon K.D."/>
            <person name="Konstantinidis K.T."/>
            <person name="Eloe-Fadrosh E.A."/>
            <person name="Kyrpides N.C."/>
            <person name="Woyke T."/>
        </authorList>
    </citation>
    <scope>NUCLEOTIDE SEQUENCE</scope>
    <source>
        <strain evidence="1">GVMAG-S-1101171-111</strain>
    </source>
</reference>
<evidence type="ECO:0000313" key="1">
    <source>
        <dbReference type="EMBL" id="QHS82576.1"/>
    </source>
</evidence>
<accession>A0A6C0ASM6</accession>
<sequence>MKPTVLVVISRFNESIEWLNDIPKHMRIIVYNKGEPILEKMNDRTTILNIPNVGRDCHTIFYHIQENYDTLADITIFLQGNPFDHSPNLYNKLNNLNYEEHFDYISDRFLTTDAIDCPHHSNLPMRIVYNKVFQCNLKESKKFVFGAGAQFMVSRKRIRMRSLDFYKNIVEILDYHVKPVEGWAIERMIGRIFLQHIAIYT</sequence>